<keyword evidence="2" id="KW-0378">Hydrolase</keyword>
<comment type="caution">
    <text evidence="2">The sequence shown here is derived from an EMBL/GenBank/DDBJ whole genome shotgun (WGS) entry which is preliminary data.</text>
</comment>
<evidence type="ECO:0000313" key="3">
    <source>
        <dbReference type="Proteomes" id="UP000316095"/>
    </source>
</evidence>
<dbReference type="InterPro" id="IPR006680">
    <property type="entry name" value="Amidohydro-rel"/>
</dbReference>
<dbReference type="Pfam" id="PF04909">
    <property type="entry name" value="Amidohydro_2"/>
    <property type="match status" value="1"/>
</dbReference>
<dbReference type="AlphaFoldDB" id="A0A5C5XL29"/>
<dbReference type="EMBL" id="SJPG01000001">
    <property type="protein sequence ID" value="TWT63887.1"/>
    <property type="molecule type" value="Genomic_DNA"/>
</dbReference>
<gene>
    <name evidence="2" type="primary">ligI</name>
    <name evidence="2" type="ORF">Pan54_46460</name>
</gene>
<dbReference type="Proteomes" id="UP000316095">
    <property type="component" value="Unassembled WGS sequence"/>
</dbReference>
<proteinExistence type="predicted"/>
<dbReference type="InterPro" id="IPR052358">
    <property type="entry name" value="Aro_Compnd_Degr_Hydrolases"/>
</dbReference>
<dbReference type="RefSeq" id="WP_146505656.1">
    <property type="nucleotide sequence ID" value="NZ_SJPG01000001.1"/>
</dbReference>
<sequence>MSSYSNLISRRSCLQLAALMATKATLGWADDQSKQSFVDAHVHVWTPDTTAYPLGPDYDVQDMQPKSFTPEELMTHTKPAGVDKIVLIQMSYYQFDNSYMLDTIAKNPDTFRGVAIIDHEKDDASETMKKLQKQGATGFRLYADAAATSQWLTSKSMAAMWKTAADNGQAICLLANPDALPNIEKLCRKFPKTTVVVDHFGRIGVDGTIRSKDLDNLCRLAQQENVYVKTSAFYALGKKQPPYEDLGPMIKRLRNTFGAKRLMWASDCPFQVENNHNYAASIALIKDRLDFLTDEDKDWMLSKTAQHVYWS</sequence>
<evidence type="ECO:0000259" key="1">
    <source>
        <dbReference type="Pfam" id="PF04909"/>
    </source>
</evidence>
<dbReference type="Gene3D" id="3.20.20.140">
    <property type="entry name" value="Metal-dependent hydrolases"/>
    <property type="match status" value="1"/>
</dbReference>
<organism evidence="2 3">
    <name type="scientific">Rubinisphaera italica</name>
    <dbReference type="NCBI Taxonomy" id="2527969"/>
    <lineage>
        <taxon>Bacteria</taxon>
        <taxon>Pseudomonadati</taxon>
        <taxon>Planctomycetota</taxon>
        <taxon>Planctomycetia</taxon>
        <taxon>Planctomycetales</taxon>
        <taxon>Planctomycetaceae</taxon>
        <taxon>Rubinisphaera</taxon>
    </lineage>
</organism>
<feature type="domain" description="Amidohydrolase-related" evidence="1">
    <location>
        <begin position="38"/>
        <end position="309"/>
    </location>
</feature>
<accession>A0A5C5XL29</accession>
<keyword evidence="3" id="KW-1185">Reference proteome</keyword>
<dbReference type="GO" id="GO:0047554">
    <property type="term" value="F:2-pyrone-4,6-dicarboxylate lactonase activity"/>
    <property type="evidence" value="ECO:0007669"/>
    <property type="project" value="UniProtKB-EC"/>
</dbReference>
<dbReference type="InterPro" id="IPR032466">
    <property type="entry name" value="Metal_Hydrolase"/>
</dbReference>
<evidence type="ECO:0000313" key="2">
    <source>
        <dbReference type="EMBL" id="TWT63887.1"/>
    </source>
</evidence>
<name>A0A5C5XL29_9PLAN</name>
<protein>
    <submittedName>
        <fullName evidence="2">2-pyrone-4,6-dicarbaxylate hydrolase</fullName>
        <ecNumber evidence="2">3.1.1.57</ecNumber>
    </submittedName>
</protein>
<dbReference type="OrthoDB" id="9787654at2"/>
<dbReference type="PANTHER" id="PTHR35563:SF2">
    <property type="entry name" value="BARREL METAL-DEPENDENT HYDROLASE, PUTATIVE (AFU_ORTHOLOGUE AFUA_1G16240)-RELATED"/>
    <property type="match status" value="1"/>
</dbReference>
<reference evidence="2 3" key="1">
    <citation type="submission" date="2019-02" db="EMBL/GenBank/DDBJ databases">
        <title>Deep-cultivation of Planctomycetes and their phenomic and genomic characterization uncovers novel biology.</title>
        <authorList>
            <person name="Wiegand S."/>
            <person name="Jogler M."/>
            <person name="Boedeker C."/>
            <person name="Pinto D."/>
            <person name="Vollmers J."/>
            <person name="Rivas-Marin E."/>
            <person name="Kohn T."/>
            <person name="Peeters S.H."/>
            <person name="Heuer A."/>
            <person name="Rast P."/>
            <person name="Oberbeckmann S."/>
            <person name="Bunk B."/>
            <person name="Jeske O."/>
            <person name="Meyerdierks A."/>
            <person name="Storesund J.E."/>
            <person name="Kallscheuer N."/>
            <person name="Luecker S."/>
            <person name="Lage O.M."/>
            <person name="Pohl T."/>
            <person name="Merkel B.J."/>
            <person name="Hornburger P."/>
            <person name="Mueller R.-W."/>
            <person name="Bruemmer F."/>
            <person name="Labrenz M."/>
            <person name="Spormann A.M."/>
            <person name="Op Den Camp H."/>
            <person name="Overmann J."/>
            <person name="Amann R."/>
            <person name="Jetten M.S.M."/>
            <person name="Mascher T."/>
            <person name="Medema M.H."/>
            <person name="Devos D.P."/>
            <person name="Kaster A.-K."/>
            <person name="Ovreas L."/>
            <person name="Rohde M."/>
            <person name="Galperin M.Y."/>
            <person name="Jogler C."/>
        </authorList>
    </citation>
    <scope>NUCLEOTIDE SEQUENCE [LARGE SCALE GENOMIC DNA]</scope>
    <source>
        <strain evidence="2 3">Pan54</strain>
    </source>
</reference>
<dbReference type="PANTHER" id="PTHR35563">
    <property type="entry name" value="BARREL METAL-DEPENDENT HYDROLASE, PUTATIVE (AFU_ORTHOLOGUE AFUA_1G16240)-RELATED"/>
    <property type="match status" value="1"/>
</dbReference>
<dbReference type="SUPFAM" id="SSF51556">
    <property type="entry name" value="Metallo-dependent hydrolases"/>
    <property type="match status" value="1"/>
</dbReference>
<dbReference type="EC" id="3.1.1.57" evidence="2"/>